<dbReference type="HOGENOM" id="CLU_540713_0_0_11"/>
<dbReference type="Pfam" id="PF26314">
    <property type="entry name" value="MptA_B_family"/>
    <property type="match status" value="1"/>
</dbReference>
<feature type="transmembrane region" description="Helical" evidence="2">
    <location>
        <begin position="213"/>
        <end position="240"/>
    </location>
</feature>
<dbReference type="RefSeq" id="WP_010850149.1">
    <property type="nucleotide sequence ID" value="NZ_HF570956.1"/>
</dbReference>
<feature type="transmembrane region" description="Helical" evidence="2">
    <location>
        <begin position="407"/>
        <end position="426"/>
    </location>
</feature>
<proteinExistence type="predicted"/>
<dbReference type="AlphaFoldDB" id="N0E3M3"/>
<comment type="caution">
    <text evidence="3">The sequence shown here is derived from an EMBL/GenBank/DDBJ whole genome shotgun (WGS) entry which is preliminary data.</text>
</comment>
<keyword evidence="4" id="KW-1185">Reference proteome</keyword>
<feature type="transmembrane region" description="Helical" evidence="2">
    <location>
        <begin position="172"/>
        <end position="192"/>
    </location>
</feature>
<feature type="transmembrane region" description="Helical" evidence="2">
    <location>
        <begin position="49"/>
        <end position="73"/>
    </location>
</feature>
<organism evidence="3 4">
    <name type="scientific">Phycicoccus elongatus Lp2</name>
    <dbReference type="NCBI Taxonomy" id="1193181"/>
    <lineage>
        <taxon>Bacteria</taxon>
        <taxon>Bacillati</taxon>
        <taxon>Actinomycetota</taxon>
        <taxon>Actinomycetes</taxon>
        <taxon>Micrococcales</taxon>
        <taxon>Intrasporangiaceae</taxon>
        <taxon>Phycicoccus</taxon>
    </lineage>
</organism>
<dbReference type="OrthoDB" id="5242303at2"/>
<gene>
    <name evidence="3" type="ORF">BN10_540079</name>
</gene>
<evidence type="ECO:0000256" key="2">
    <source>
        <dbReference type="SAM" id="Phobius"/>
    </source>
</evidence>
<feature type="transmembrane region" description="Helical" evidence="2">
    <location>
        <begin position="246"/>
        <end position="275"/>
    </location>
</feature>
<evidence type="ECO:0008006" key="5">
    <source>
        <dbReference type="Google" id="ProtNLM"/>
    </source>
</evidence>
<dbReference type="EMBL" id="CAIZ01000124">
    <property type="protein sequence ID" value="CCH70300.1"/>
    <property type="molecule type" value="Genomic_DNA"/>
</dbReference>
<feature type="transmembrane region" description="Helical" evidence="2">
    <location>
        <begin position="85"/>
        <end position="103"/>
    </location>
</feature>
<feature type="transmembrane region" description="Helical" evidence="2">
    <location>
        <begin position="382"/>
        <end position="401"/>
    </location>
</feature>
<feature type="region of interest" description="Disordered" evidence="1">
    <location>
        <begin position="485"/>
        <end position="504"/>
    </location>
</feature>
<dbReference type="STRING" id="1193181.BN10_540079"/>
<keyword evidence="2" id="KW-0472">Membrane</keyword>
<feature type="transmembrane region" description="Helical" evidence="2">
    <location>
        <begin position="341"/>
        <end position="361"/>
    </location>
</feature>
<keyword evidence="2" id="KW-0812">Transmembrane</keyword>
<accession>N0E3M3</accession>
<evidence type="ECO:0000313" key="3">
    <source>
        <dbReference type="EMBL" id="CCH70300.1"/>
    </source>
</evidence>
<protein>
    <recommendedName>
        <fullName evidence="5">Integral membrane protein</fullName>
    </recommendedName>
</protein>
<dbReference type="Proteomes" id="UP000013167">
    <property type="component" value="Unassembled WGS sequence"/>
</dbReference>
<feature type="transmembrane region" description="Helical" evidence="2">
    <location>
        <begin position="282"/>
        <end position="300"/>
    </location>
</feature>
<reference evidence="3 4" key="1">
    <citation type="journal article" date="2013" name="ISME J.">
        <title>A metabolic model for members of the genus Tetrasphaera involved in enhanced biological phosphorus removal.</title>
        <authorList>
            <person name="Kristiansen R."/>
            <person name="Nguyen H.T.T."/>
            <person name="Saunders A.M."/>
            <person name="Nielsen J.L."/>
            <person name="Wimmer R."/>
            <person name="Le V.Q."/>
            <person name="McIlroy S.J."/>
            <person name="Petrovski S."/>
            <person name="Seviour R.J."/>
            <person name="Calteau A."/>
            <person name="Nielsen K.L."/>
            <person name="Nielsen P.H."/>
        </authorList>
    </citation>
    <scope>NUCLEOTIDE SEQUENCE [LARGE SCALE GENOMIC DNA]</scope>
    <source>
        <strain evidence="3 4">Lp2</strain>
    </source>
</reference>
<keyword evidence="2" id="KW-1133">Transmembrane helix</keyword>
<dbReference type="eggNOG" id="ENOG50311ZM">
    <property type="taxonomic scope" value="Bacteria"/>
</dbReference>
<sequence length="504" mass="53519">MQQGTRRHRLLVGLSVALILVVALSGPNAAKPDLRSGWPLDGLLPFTLSSALVTGLLWVAYAVAAVAMALALWRPVPALGRRTPWVLGGLGLLAVLAAPIGSADHVNYAAYGRILWLGGDPWTASPADFAGGSDPITSAVEEPWRTEPSVYGPLASLIQAGAAAIGGTHLRLVVLAWQVVVVAAWLLVRWCLRRLVDEENAGRVDVLWTLNPLVFAVGVLGAHVDVLAIALVLTACVGVGRSAGPAWSLVAGGLVAAATSVKFTYAVALLALLLAGRGVRRALWLLAGWGAVLVVLHLWTGGHVYDQVGRSRRAVSLATPWRLLLEWSRTSSVEVSTMRSIITVAAGVAMIGLAVLIWRATRPLGGREPSERQGSLGLARRAAWITLVLTAAYGLLAPYTLPWYDLVAWGLLPLVVPSVLDGILLARLTLIAAAYVPGRVIGMTPGVEALTLGLRREVTPWLQLGLWVVAVTLLLHTTHRRGRISDDDGPDGWGHPPAPRRRAR</sequence>
<name>N0E3M3_9MICO</name>
<evidence type="ECO:0000313" key="4">
    <source>
        <dbReference type="Proteomes" id="UP000013167"/>
    </source>
</evidence>
<evidence type="ECO:0000256" key="1">
    <source>
        <dbReference type="SAM" id="MobiDB-lite"/>
    </source>
</evidence>